<evidence type="ECO:0000313" key="4">
    <source>
        <dbReference type="Proteomes" id="UP000182658"/>
    </source>
</evidence>
<keyword evidence="4" id="KW-1185">Reference proteome</keyword>
<accession>A0A1J7J2C3</accession>
<protein>
    <recommendedName>
        <fullName evidence="2">Inner kinetochore subunit AME1 domain-containing protein</fullName>
    </recommendedName>
</protein>
<dbReference type="InterPro" id="IPR048743">
    <property type="entry name" value="AME1"/>
</dbReference>
<evidence type="ECO:0000313" key="3">
    <source>
        <dbReference type="EMBL" id="OIW23992.1"/>
    </source>
</evidence>
<dbReference type="Proteomes" id="UP000182658">
    <property type="component" value="Unassembled WGS sequence"/>
</dbReference>
<dbReference type="OrthoDB" id="5377952at2759"/>
<feature type="domain" description="Inner kinetochore subunit AME1" evidence="2">
    <location>
        <begin position="12"/>
        <end position="178"/>
    </location>
</feature>
<organism evidence="3 4">
    <name type="scientific">Coniochaeta ligniaria NRRL 30616</name>
    <dbReference type="NCBI Taxonomy" id="1408157"/>
    <lineage>
        <taxon>Eukaryota</taxon>
        <taxon>Fungi</taxon>
        <taxon>Dikarya</taxon>
        <taxon>Ascomycota</taxon>
        <taxon>Pezizomycotina</taxon>
        <taxon>Sordariomycetes</taxon>
        <taxon>Sordariomycetidae</taxon>
        <taxon>Coniochaetales</taxon>
        <taxon>Coniochaetaceae</taxon>
        <taxon>Coniochaeta</taxon>
    </lineage>
</organism>
<proteinExistence type="predicted"/>
<dbReference type="InParanoid" id="A0A1J7J2C3"/>
<reference evidence="3 4" key="1">
    <citation type="submission" date="2016-10" db="EMBL/GenBank/DDBJ databases">
        <title>Draft genome sequence of Coniochaeta ligniaria NRRL30616, a lignocellulolytic fungus for bioabatement of inhibitors in plant biomass hydrolysates.</title>
        <authorList>
            <consortium name="DOE Joint Genome Institute"/>
            <person name="Jimenez D.J."/>
            <person name="Hector R.E."/>
            <person name="Riley R."/>
            <person name="Sun H."/>
            <person name="Grigoriev I.V."/>
            <person name="Van Elsas J.D."/>
            <person name="Nichols N.N."/>
        </authorList>
    </citation>
    <scope>NUCLEOTIDE SEQUENCE [LARGE SCALE GENOMIC DNA]</scope>
    <source>
        <strain evidence="3 4">NRRL 30616</strain>
    </source>
</reference>
<dbReference type="Pfam" id="PF20994">
    <property type="entry name" value="CENPU"/>
    <property type="match status" value="1"/>
</dbReference>
<dbReference type="AlphaFoldDB" id="A0A1J7J2C3"/>
<gene>
    <name evidence="3" type="ORF">CONLIGDRAFT_584797</name>
</gene>
<name>A0A1J7J2C3_9PEZI</name>
<evidence type="ECO:0000256" key="1">
    <source>
        <dbReference type="SAM" id="Coils"/>
    </source>
</evidence>
<feature type="coiled-coil region" evidence="1">
    <location>
        <begin position="57"/>
        <end position="84"/>
    </location>
</feature>
<evidence type="ECO:0000259" key="2">
    <source>
        <dbReference type="Pfam" id="PF20994"/>
    </source>
</evidence>
<dbReference type="EMBL" id="KV875105">
    <property type="protein sequence ID" value="OIW23992.1"/>
    <property type="molecule type" value="Genomic_DNA"/>
</dbReference>
<sequence>MCDEMIGSFLSNLQEQGRAAADAAARREVKTMMRALEAFREELRTRLLEHTIALDTLYSLQKRVRAAQKDKIALREEILRIRREREVVELRKDAVRVRHEGERAVAMQNINLSSAMHDIDLAVEKGLAAEPLSAPEQSKADLANLEFLITKVAEQACTKSVQGGTLKQIKDFNAFLERAAAALEGR</sequence>
<keyword evidence="1" id="KW-0175">Coiled coil</keyword>